<evidence type="ECO:0000256" key="12">
    <source>
        <dbReference type="ARBA" id="ARBA00023239"/>
    </source>
</evidence>
<accession>A0A2Z4LLC5</accession>
<organism evidence="16 17">
    <name type="scientific">Metamycoplasma cloacale</name>
    <dbReference type="NCBI Taxonomy" id="92401"/>
    <lineage>
        <taxon>Bacteria</taxon>
        <taxon>Bacillati</taxon>
        <taxon>Mycoplasmatota</taxon>
        <taxon>Mycoplasmoidales</taxon>
        <taxon>Metamycoplasmataceae</taxon>
        <taxon>Metamycoplasma</taxon>
    </lineage>
</organism>
<protein>
    <submittedName>
        <fullName evidence="16">DNA-formamidopyrimidine glycosylase</fullName>
    </submittedName>
</protein>
<dbReference type="Pfam" id="PF01149">
    <property type="entry name" value="Fapy_DNA_glyco"/>
    <property type="match status" value="1"/>
</dbReference>
<dbReference type="EMBL" id="CP030103">
    <property type="protein sequence ID" value="AWX42503.1"/>
    <property type="molecule type" value="Genomic_DNA"/>
</dbReference>
<keyword evidence="8" id="KW-0378">Hydrolase</keyword>
<dbReference type="CDD" id="cd08966">
    <property type="entry name" value="EcFpg-like_N"/>
    <property type="match status" value="1"/>
</dbReference>
<evidence type="ECO:0000256" key="2">
    <source>
        <dbReference type="ARBA" id="ARBA00001947"/>
    </source>
</evidence>
<comment type="subunit">
    <text evidence="4">Monomer.</text>
</comment>
<dbReference type="NCBIfam" id="NF002211">
    <property type="entry name" value="PRK01103.1"/>
    <property type="match status" value="1"/>
</dbReference>
<sequence length="274" mass="31576">MPELAEVKVVIKALKSKILNKTIKEFIVVKPKILKENSIEDFKKALINNRIIDIVNKGKYIIFQLDSDDIVISHLRMEGKYRFFDVPVVNHKHMMLKFIFEDKSELQYLDSRMFGTYHLRNKSNYLTTEPLLNIALEPLDTDIDSVYNKFAKLSTPIKTKLLDQSLIAGIGNIYADEALFASKIHPLTPCKNLSKEQLSEIIKNAGLIMQASFEKGGTTLFSYESLNNQEGEFQNFLQIHHDKIKNCKLCNHSTTKIKVNQRGTYFCSNCQKMY</sequence>
<dbReference type="PROSITE" id="PS51068">
    <property type="entry name" value="FPG_CAT"/>
    <property type="match status" value="1"/>
</dbReference>
<keyword evidence="10" id="KW-0238">DNA-binding</keyword>
<comment type="catalytic activity">
    <reaction evidence="15">
        <text>2'-deoxyribonucleotide-(2'-deoxyribose 5'-phosphate)-2'-deoxyribonucleotide-DNA = a 3'-end 2'-deoxyribonucleotide-(2,3-dehydro-2,3-deoxyribose 5'-phosphate)-DNA + a 5'-end 5'-phospho-2'-deoxyribonucleoside-DNA + H(+)</text>
        <dbReference type="Rhea" id="RHEA:66592"/>
        <dbReference type="Rhea" id="RHEA-COMP:13180"/>
        <dbReference type="Rhea" id="RHEA-COMP:16897"/>
        <dbReference type="Rhea" id="RHEA-COMP:17067"/>
        <dbReference type="ChEBI" id="CHEBI:15378"/>
        <dbReference type="ChEBI" id="CHEBI:136412"/>
        <dbReference type="ChEBI" id="CHEBI:157695"/>
        <dbReference type="ChEBI" id="CHEBI:167181"/>
        <dbReference type="EC" id="4.2.99.18"/>
    </reaction>
</comment>
<dbReference type="GO" id="GO:0003684">
    <property type="term" value="F:damaged DNA binding"/>
    <property type="evidence" value="ECO:0007669"/>
    <property type="project" value="InterPro"/>
</dbReference>
<dbReference type="Gene3D" id="1.10.8.50">
    <property type="match status" value="1"/>
</dbReference>
<comment type="cofactor">
    <cofactor evidence="2">
        <name>Zn(2+)</name>
        <dbReference type="ChEBI" id="CHEBI:29105"/>
    </cofactor>
</comment>
<dbReference type="SUPFAM" id="SSF81624">
    <property type="entry name" value="N-terminal domain of MutM-like DNA repair proteins"/>
    <property type="match status" value="1"/>
</dbReference>
<dbReference type="RefSeq" id="WP_029330527.1">
    <property type="nucleotide sequence ID" value="NZ_CP030103.1"/>
</dbReference>
<evidence type="ECO:0000256" key="13">
    <source>
        <dbReference type="ARBA" id="ARBA00023268"/>
    </source>
</evidence>
<dbReference type="InterPro" id="IPR010663">
    <property type="entry name" value="Znf_FPG/IleRS"/>
</dbReference>
<dbReference type="SMART" id="SM00898">
    <property type="entry name" value="Fapy_DNA_glyco"/>
    <property type="match status" value="1"/>
</dbReference>
<dbReference type="InterPro" id="IPR020629">
    <property type="entry name" value="FPG_Glyclase"/>
</dbReference>
<evidence type="ECO:0000256" key="7">
    <source>
        <dbReference type="ARBA" id="ARBA00022771"/>
    </source>
</evidence>
<proteinExistence type="inferred from homology"/>
<keyword evidence="7" id="KW-0863">Zinc-finger</keyword>
<evidence type="ECO:0000256" key="10">
    <source>
        <dbReference type="ARBA" id="ARBA00023125"/>
    </source>
</evidence>
<keyword evidence="11" id="KW-0234">DNA repair</keyword>
<evidence type="ECO:0000313" key="16">
    <source>
        <dbReference type="EMBL" id="AWX42503.1"/>
    </source>
</evidence>
<dbReference type="GO" id="GO:0006284">
    <property type="term" value="P:base-excision repair"/>
    <property type="evidence" value="ECO:0007669"/>
    <property type="project" value="InterPro"/>
</dbReference>
<dbReference type="KEGG" id="mclo:DK849_00165"/>
<dbReference type="GO" id="GO:0140078">
    <property type="term" value="F:class I DNA-(apurinic or apyrimidinic site) endonuclease activity"/>
    <property type="evidence" value="ECO:0007669"/>
    <property type="project" value="UniProtKB-EC"/>
</dbReference>
<evidence type="ECO:0000256" key="1">
    <source>
        <dbReference type="ARBA" id="ARBA00001668"/>
    </source>
</evidence>
<dbReference type="SUPFAM" id="SSF57716">
    <property type="entry name" value="Glucocorticoid receptor-like (DNA-binding domain)"/>
    <property type="match status" value="1"/>
</dbReference>
<dbReference type="Pfam" id="PF06831">
    <property type="entry name" value="H2TH"/>
    <property type="match status" value="1"/>
</dbReference>
<gene>
    <name evidence="16" type="ORF">DK849_00165</name>
</gene>
<evidence type="ECO:0000256" key="5">
    <source>
        <dbReference type="ARBA" id="ARBA00022723"/>
    </source>
</evidence>
<keyword evidence="13" id="KW-0511">Multifunctional enzyme</keyword>
<keyword evidence="17" id="KW-1185">Reference proteome</keyword>
<evidence type="ECO:0000256" key="11">
    <source>
        <dbReference type="ARBA" id="ARBA00023204"/>
    </source>
</evidence>
<evidence type="ECO:0000256" key="6">
    <source>
        <dbReference type="ARBA" id="ARBA00022763"/>
    </source>
</evidence>
<evidence type="ECO:0000256" key="9">
    <source>
        <dbReference type="ARBA" id="ARBA00022833"/>
    </source>
</evidence>
<dbReference type="AlphaFoldDB" id="A0A2Z4LLC5"/>
<dbReference type="Gene3D" id="3.20.190.10">
    <property type="entry name" value="MutM-like, N-terminal"/>
    <property type="match status" value="1"/>
</dbReference>
<evidence type="ECO:0000256" key="8">
    <source>
        <dbReference type="ARBA" id="ARBA00022801"/>
    </source>
</evidence>
<dbReference type="InterPro" id="IPR015886">
    <property type="entry name" value="H2TH_FPG"/>
</dbReference>
<evidence type="ECO:0000256" key="15">
    <source>
        <dbReference type="ARBA" id="ARBA00044632"/>
    </source>
</evidence>
<dbReference type="InterPro" id="IPR010979">
    <property type="entry name" value="Ribosomal_uS13-like_H2TH"/>
</dbReference>
<evidence type="ECO:0000256" key="4">
    <source>
        <dbReference type="ARBA" id="ARBA00011245"/>
    </source>
</evidence>
<dbReference type="SMART" id="SM01232">
    <property type="entry name" value="H2TH"/>
    <property type="match status" value="1"/>
</dbReference>
<dbReference type="FunFam" id="1.10.8.50:FF:000003">
    <property type="entry name" value="Formamidopyrimidine-DNA glycosylase"/>
    <property type="match status" value="1"/>
</dbReference>
<dbReference type="PANTHER" id="PTHR22993:SF9">
    <property type="entry name" value="FORMAMIDOPYRIMIDINE-DNA GLYCOSYLASE"/>
    <property type="match status" value="1"/>
</dbReference>
<dbReference type="InterPro" id="IPR012319">
    <property type="entry name" value="FPG_cat"/>
</dbReference>
<evidence type="ECO:0000313" key="17">
    <source>
        <dbReference type="Proteomes" id="UP000249865"/>
    </source>
</evidence>
<keyword evidence="9" id="KW-0862">Zinc</keyword>
<keyword evidence="14" id="KW-0326">Glycosidase</keyword>
<dbReference type="NCBIfam" id="TIGR00577">
    <property type="entry name" value="fpg"/>
    <property type="match status" value="1"/>
</dbReference>
<dbReference type="PANTHER" id="PTHR22993">
    <property type="entry name" value="FORMAMIDOPYRIMIDINE-DNA GLYCOSYLASE"/>
    <property type="match status" value="1"/>
</dbReference>
<keyword evidence="6" id="KW-0227">DNA damage</keyword>
<dbReference type="OrthoDB" id="9800855at2"/>
<dbReference type="Proteomes" id="UP000249865">
    <property type="component" value="Chromosome"/>
</dbReference>
<reference evidence="17" key="1">
    <citation type="submission" date="2018-06" db="EMBL/GenBank/DDBJ databases">
        <title>Complete genome sequences of Mycoplasma anatis, M. anseris and M. cloacale type strains.</title>
        <authorList>
            <person name="Grozner D."/>
            <person name="Forro B."/>
            <person name="Sulyok K.M."/>
            <person name="Marton S."/>
            <person name="Kreizinger Z."/>
            <person name="Banyai K."/>
            <person name="Gyuranecz M."/>
        </authorList>
    </citation>
    <scope>NUCLEOTIDE SEQUENCE [LARGE SCALE GENOMIC DNA]</scope>
    <source>
        <strain evidence="17">NCTC 10199</strain>
    </source>
</reference>
<dbReference type="InterPro" id="IPR035937">
    <property type="entry name" value="FPG_N"/>
</dbReference>
<dbReference type="Pfam" id="PF06827">
    <property type="entry name" value="zf-FPG_IleRS"/>
    <property type="match status" value="1"/>
</dbReference>
<name>A0A2Z4LLC5_9BACT</name>
<comment type="similarity">
    <text evidence="3">Belongs to the FPG family.</text>
</comment>
<dbReference type="SUPFAM" id="SSF46946">
    <property type="entry name" value="S13-like H2TH domain"/>
    <property type="match status" value="1"/>
</dbReference>
<keyword evidence="5" id="KW-0479">Metal-binding</keyword>
<dbReference type="GO" id="GO:0008270">
    <property type="term" value="F:zinc ion binding"/>
    <property type="evidence" value="ECO:0007669"/>
    <property type="project" value="UniProtKB-KW"/>
</dbReference>
<comment type="catalytic activity">
    <reaction evidence="1">
        <text>Hydrolysis of DNA containing ring-opened 7-methylguanine residues, releasing 2,6-diamino-4-hydroxy-5-(N-methyl)formamidopyrimidine.</text>
        <dbReference type="EC" id="3.2.2.23"/>
    </reaction>
</comment>
<keyword evidence="12" id="KW-0456">Lyase</keyword>
<dbReference type="GO" id="GO:0034039">
    <property type="term" value="F:8-oxo-7,8-dihydroguanine DNA N-glycosylase activity"/>
    <property type="evidence" value="ECO:0007669"/>
    <property type="project" value="TreeGrafter"/>
</dbReference>
<dbReference type="GO" id="GO:0003690">
    <property type="term" value="F:double-stranded DNA binding"/>
    <property type="evidence" value="ECO:0007669"/>
    <property type="project" value="UniProtKB-ARBA"/>
</dbReference>
<dbReference type="InterPro" id="IPR000214">
    <property type="entry name" value="Znf_DNA_glyclase/AP_lyase"/>
</dbReference>
<dbReference type="PROSITE" id="PS51066">
    <property type="entry name" value="ZF_FPG_2"/>
    <property type="match status" value="1"/>
</dbReference>
<evidence type="ECO:0000256" key="14">
    <source>
        <dbReference type="ARBA" id="ARBA00023295"/>
    </source>
</evidence>
<evidence type="ECO:0000256" key="3">
    <source>
        <dbReference type="ARBA" id="ARBA00009409"/>
    </source>
</evidence>